<protein>
    <submittedName>
        <fullName evidence="1">Uncharacterized protein</fullName>
    </submittedName>
</protein>
<reference evidence="1 2" key="1">
    <citation type="submission" date="2023-11" db="EMBL/GenBank/DDBJ databases">
        <title>Plant-associative lifestyle of Vibrio porteresiae and its evolutionary dynamics.</title>
        <authorList>
            <person name="Rameshkumar N."/>
            <person name="Kirti K."/>
        </authorList>
    </citation>
    <scope>NUCLEOTIDE SEQUENCE [LARGE SCALE GENOMIC DNA]</scope>
    <source>
        <strain evidence="1 2">MSSRF60</strain>
    </source>
</reference>
<accession>A0ABU4IGE2</accession>
<comment type="caution">
    <text evidence="1">The sequence shown here is derived from an EMBL/GenBank/DDBJ whole genome shotgun (WGS) entry which is preliminary data.</text>
</comment>
<keyword evidence="2" id="KW-1185">Reference proteome</keyword>
<proteinExistence type="predicted"/>
<name>A0ABU4IGE2_9VIBR</name>
<dbReference type="Proteomes" id="UP001272325">
    <property type="component" value="Unassembled WGS sequence"/>
</dbReference>
<evidence type="ECO:0000313" key="1">
    <source>
        <dbReference type="EMBL" id="MDW6017623.1"/>
    </source>
</evidence>
<gene>
    <name evidence="1" type="ORF">SBW85_07510</name>
</gene>
<organism evidence="1 2">
    <name type="scientific">Vibrio plantisponsor</name>
    <dbReference type="NCBI Taxonomy" id="664643"/>
    <lineage>
        <taxon>Bacteria</taxon>
        <taxon>Pseudomonadati</taxon>
        <taxon>Pseudomonadota</taxon>
        <taxon>Gammaproteobacteria</taxon>
        <taxon>Vibrionales</taxon>
        <taxon>Vibrionaceae</taxon>
        <taxon>Vibrio</taxon>
    </lineage>
</organism>
<dbReference type="EMBL" id="JAWRCN010000001">
    <property type="protein sequence ID" value="MDW6017623.1"/>
    <property type="molecule type" value="Genomic_DNA"/>
</dbReference>
<dbReference type="RefSeq" id="WP_171137779.1">
    <property type="nucleotide sequence ID" value="NZ_AP024893.1"/>
</dbReference>
<evidence type="ECO:0000313" key="2">
    <source>
        <dbReference type="Proteomes" id="UP001272325"/>
    </source>
</evidence>
<sequence length="66" mass="7385">MFSIESSVKQQCAESVVRGDVINLLGHEFWVVEKCEAQGPNMIVKCVGEDPLSISKDRVVSVRSYR</sequence>